<dbReference type="SUPFAM" id="SSF56281">
    <property type="entry name" value="Metallo-hydrolase/oxidoreductase"/>
    <property type="match status" value="1"/>
</dbReference>
<reference evidence="3 4" key="1">
    <citation type="submission" date="2024-03" db="EMBL/GenBank/DDBJ databases">
        <title>High-quality draft genome sequencing of Tistrella sp. BH-R2-4.</title>
        <authorList>
            <person name="Dong C."/>
        </authorList>
    </citation>
    <scope>NUCLEOTIDE SEQUENCE [LARGE SCALE GENOMIC DNA]</scope>
    <source>
        <strain evidence="3 4">BH-R2-4</strain>
    </source>
</reference>
<dbReference type="InterPro" id="IPR052159">
    <property type="entry name" value="Competence_DNA_uptake"/>
</dbReference>
<organism evidence="3 4">
    <name type="scientific">Tistrella arctica</name>
    <dbReference type="NCBI Taxonomy" id="3133430"/>
    <lineage>
        <taxon>Bacteria</taxon>
        <taxon>Pseudomonadati</taxon>
        <taxon>Pseudomonadota</taxon>
        <taxon>Alphaproteobacteria</taxon>
        <taxon>Geminicoccales</taxon>
        <taxon>Geminicoccaceae</taxon>
        <taxon>Tistrella</taxon>
    </lineage>
</organism>
<feature type="compositionally biased region" description="Low complexity" evidence="1">
    <location>
        <begin position="410"/>
        <end position="421"/>
    </location>
</feature>
<dbReference type="PANTHER" id="PTHR30619">
    <property type="entry name" value="DNA INTERNALIZATION/COMPETENCE PROTEIN COMEC/REC2"/>
    <property type="match status" value="1"/>
</dbReference>
<evidence type="ECO:0000259" key="2">
    <source>
        <dbReference type="Pfam" id="PF00753"/>
    </source>
</evidence>
<dbReference type="InterPro" id="IPR036866">
    <property type="entry name" value="RibonucZ/Hydroxyglut_hydro"/>
</dbReference>
<evidence type="ECO:0000313" key="4">
    <source>
        <dbReference type="Proteomes" id="UP001413721"/>
    </source>
</evidence>
<dbReference type="InterPro" id="IPR001279">
    <property type="entry name" value="Metallo-B-lactamas"/>
</dbReference>
<gene>
    <name evidence="3" type="ORF">WG926_24080</name>
</gene>
<comment type="caution">
    <text evidence="3">The sequence shown here is derived from an EMBL/GenBank/DDBJ whole genome shotgun (WGS) entry which is preliminary data.</text>
</comment>
<accession>A0ABU9YRI0</accession>
<dbReference type="EMBL" id="JBBKTW010000011">
    <property type="protein sequence ID" value="MEN2991413.1"/>
    <property type="molecule type" value="Genomic_DNA"/>
</dbReference>
<dbReference type="Proteomes" id="UP001413721">
    <property type="component" value="Unassembled WGS sequence"/>
</dbReference>
<dbReference type="RefSeq" id="WP_345932114.1">
    <property type="nucleotide sequence ID" value="NZ_JBBKTV010000002.1"/>
</dbReference>
<evidence type="ECO:0000313" key="3">
    <source>
        <dbReference type="EMBL" id="MEN2991413.1"/>
    </source>
</evidence>
<sequence length="468" mass="49537">MTTARMTMSALWCDQGMAHMLQMYDTIDAQAPSQIVLIDFGAETMFKSSVLKLNLSAPAVTKVVEALFLQQQAGLEPKLDYVLITHQDTDHWSLLNYLMDAVDEIELPMKVGAIIYGGSDWGAGALATVNRLAAYGVGGTAPITVLDSNVTDYADANGTVGSLVTIGDVVLRILIANAPIAKSSSPALRKNGTSAVVVIDYMAERMILPGDATWETLAAANTLLGAWTESPVQPVKVISAPHHGSLATMTPKNEGTDSNLEQLITFTDLVRPDAVIASAGYGNSFKHPYLIILKALGKYAGKNALGPHKVVVYRIDTSDWQLYSDITKNIYTTVISLTSPVEVADYLFTRSAFGFFTEAFGFLGPSKAIVSVPSTQVQVLGSAMSTAMDEESKDDGGDGSLSGDTRRLARSAAATRPIAARLTIGRYLPPPRRVAPTGRSRATSPTPDASASPACPTAASAPAPAPAR</sequence>
<name>A0ABU9YRI0_9PROT</name>
<proteinExistence type="predicted"/>
<protein>
    <submittedName>
        <fullName evidence="3">MBL fold metallo-hydrolase</fullName>
    </submittedName>
</protein>
<dbReference type="Gene3D" id="3.60.15.10">
    <property type="entry name" value="Ribonuclease Z/Hydroxyacylglutathione hydrolase-like"/>
    <property type="match status" value="1"/>
</dbReference>
<dbReference type="Pfam" id="PF00753">
    <property type="entry name" value="Lactamase_B"/>
    <property type="match status" value="1"/>
</dbReference>
<dbReference type="PANTHER" id="PTHR30619:SF1">
    <property type="entry name" value="RECOMBINATION PROTEIN 2"/>
    <property type="match status" value="1"/>
</dbReference>
<keyword evidence="4" id="KW-1185">Reference proteome</keyword>
<feature type="compositionally biased region" description="Low complexity" evidence="1">
    <location>
        <begin position="442"/>
        <end position="462"/>
    </location>
</feature>
<feature type="region of interest" description="Disordered" evidence="1">
    <location>
        <begin position="383"/>
        <end position="468"/>
    </location>
</feature>
<feature type="domain" description="Metallo-beta-lactamase" evidence="2">
    <location>
        <begin position="36"/>
        <end position="214"/>
    </location>
</feature>
<evidence type="ECO:0000256" key="1">
    <source>
        <dbReference type="SAM" id="MobiDB-lite"/>
    </source>
</evidence>